<dbReference type="InterPro" id="IPR037095">
    <property type="entry name" value="RBP-J/Cbf11_DNA-bd_sf"/>
</dbReference>
<feature type="compositionally biased region" description="Polar residues" evidence="7">
    <location>
        <begin position="375"/>
        <end position="392"/>
    </location>
</feature>
<gene>
    <name evidence="10" type="ORF">CXG81DRAFT_17731</name>
</gene>
<accession>A0A4P9XB49</accession>
<feature type="compositionally biased region" description="Low complexity" evidence="7">
    <location>
        <begin position="359"/>
        <end position="368"/>
    </location>
</feature>
<dbReference type="InterPro" id="IPR036358">
    <property type="entry name" value="BTD_sf"/>
</dbReference>
<evidence type="ECO:0008006" key="12">
    <source>
        <dbReference type="Google" id="ProtNLM"/>
    </source>
</evidence>
<dbReference type="OrthoDB" id="5600360at2759"/>
<feature type="compositionally biased region" description="Pro residues" evidence="7">
    <location>
        <begin position="896"/>
        <end position="905"/>
    </location>
</feature>
<feature type="region of interest" description="Disordered" evidence="7">
    <location>
        <begin position="951"/>
        <end position="994"/>
    </location>
</feature>
<dbReference type="Gene3D" id="2.80.10.50">
    <property type="match status" value="1"/>
</dbReference>
<dbReference type="InterPro" id="IPR015351">
    <property type="entry name" value="RBP-J/Cbf11/Cbf12_DNA-bd"/>
</dbReference>
<dbReference type="STRING" id="1555241.A0A4P9XB49"/>
<dbReference type="PANTHER" id="PTHR10665">
    <property type="entry name" value="RECOMBINING BINDING PROTEIN SUPPRESSOR OF HAIRLESS"/>
    <property type="match status" value="1"/>
</dbReference>
<dbReference type="InterPro" id="IPR040159">
    <property type="entry name" value="CLS_fam"/>
</dbReference>
<reference evidence="11" key="1">
    <citation type="journal article" date="2018" name="Nat. Microbiol.">
        <title>Leveraging single-cell genomics to expand the fungal tree of life.</title>
        <authorList>
            <person name="Ahrendt S.R."/>
            <person name="Quandt C.A."/>
            <person name="Ciobanu D."/>
            <person name="Clum A."/>
            <person name="Salamov A."/>
            <person name="Andreopoulos B."/>
            <person name="Cheng J.F."/>
            <person name="Woyke T."/>
            <person name="Pelin A."/>
            <person name="Henrissat B."/>
            <person name="Reynolds N.K."/>
            <person name="Benny G.L."/>
            <person name="Smith M.E."/>
            <person name="James T.Y."/>
            <person name="Grigoriev I.V."/>
        </authorList>
    </citation>
    <scope>NUCLEOTIDE SEQUENCE [LARGE SCALE GENOMIC DNA]</scope>
    <source>
        <strain evidence="11">ATCC 52028</strain>
    </source>
</reference>
<evidence type="ECO:0000256" key="1">
    <source>
        <dbReference type="ARBA" id="ARBA00004123"/>
    </source>
</evidence>
<keyword evidence="3" id="KW-0805">Transcription regulation</keyword>
<dbReference type="GO" id="GO:0005634">
    <property type="term" value="C:nucleus"/>
    <property type="evidence" value="ECO:0007669"/>
    <property type="project" value="UniProtKB-SubCell"/>
</dbReference>
<keyword evidence="6" id="KW-0539">Nucleus</keyword>
<dbReference type="InterPro" id="IPR015350">
    <property type="entry name" value="Beta-trefoil_DNA-bd_dom"/>
</dbReference>
<evidence type="ECO:0000313" key="11">
    <source>
        <dbReference type="Proteomes" id="UP000274922"/>
    </source>
</evidence>
<dbReference type="SUPFAM" id="SSF49417">
    <property type="entry name" value="p53-like transcription factors"/>
    <property type="match status" value="1"/>
</dbReference>
<dbReference type="InterPro" id="IPR008967">
    <property type="entry name" value="p53-like_TF_DNA-bd_sf"/>
</dbReference>
<dbReference type="SMART" id="SM01267">
    <property type="entry name" value="LAG1_DNAbind"/>
    <property type="match status" value="1"/>
</dbReference>
<keyword evidence="11" id="KW-1185">Reference proteome</keyword>
<dbReference type="SMART" id="SM01268">
    <property type="entry name" value="BTD"/>
    <property type="match status" value="1"/>
</dbReference>
<dbReference type="EMBL" id="ML014139">
    <property type="protein sequence ID" value="RKP02592.1"/>
    <property type="molecule type" value="Genomic_DNA"/>
</dbReference>
<feature type="region of interest" description="Disordered" evidence="7">
    <location>
        <begin position="344"/>
        <end position="405"/>
    </location>
</feature>
<feature type="compositionally biased region" description="Low complexity" evidence="7">
    <location>
        <begin position="874"/>
        <end position="895"/>
    </location>
</feature>
<evidence type="ECO:0000259" key="8">
    <source>
        <dbReference type="SMART" id="SM01267"/>
    </source>
</evidence>
<feature type="compositionally biased region" description="Low complexity" evidence="7">
    <location>
        <begin position="394"/>
        <end position="405"/>
    </location>
</feature>
<feature type="domain" description="RBP-J/Cbf11/Cbf12 DNA binding" evidence="8">
    <location>
        <begin position="514"/>
        <end position="748"/>
    </location>
</feature>
<feature type="compositionally biased region" description="Low complexity" evidence="7">
    <location>
        <begin position="969"/>
        <end position="991"/>
    </location>
</feature>
<proteinExistence type="inferred from homology"/>
<evidence type="ECO:0000313" key="10">
    <source>
        <dbReference type="EMBL" id="RKP02592.1"/>
    </source>
</evidence>
<evidence type="ECO:0000256" key="7">
    <source>
        <dbReference type="SAM" id="MobiDB-lite"/>
    </source>
</evidence>
<name>A0A4P9XB49_9FUNG</name>
<comment type="subcellular location">
    <subcellularLocation>
        <location evidence="1">Nucleus</location>
    </subcellularLocation>
</comment>
<organism evidence="10 11">
    <name type="scientific">Caulochytrium protostelioides</name>
    <dbReference type="NCBI Taxonomy" id="1555241"/>
    <lineage>
        <taxon>Eukaryota</taxon>
        <taxon>Fungi</taxon>
        <taxon>Fungi incertae sedis</taxon>
        <taxon>Chytridiomycota</taxon>
        <taxon>Chytridiomycota incertae sedis</taxon>
        <taxon>Chytridiomycetes</taxon>
        <taxon>Caulochytriales</taxon>
        <taxon>Caulochytriaceae</taxon>
        <taxon>Caulochytrium</taxon>
    </lineage>
</organism>
<feature type="region of interest" description="Disordered" evidence="7">
    <location>
        <begin position="159"/>
        <end position="178"/>
    </location>
</feature>
<evidence type="ECO:0000256" key="4">
    <source>
        <dbReference type="ARBA" id="ARBA00023125"/>
    </source>
</evidence>
<feature type="domain" description="Beta-trefoil DNA-binding" evidence="9">
    <location>
        <begin position="749"/>
        <end position="993"/>
    </location>
</feature>
<dbReference type="Proteomes" id="UP000274922">
    <property type="component" value="Unassembled WGS sequence"/>
</dbReference>
<evidence type="ECO:0000256" key="3">
    <source>
        <dbReference type="ARBA" id="ARBA00023015"/>
    </source>
</evidence>
<protein>
    <recommendedName>
        <fullName evidence="12">LAG1-DNAbind-domain-containing protein</fullName>
    </recommendedName>
</protein>
<dbReference type="SUPFAM" id="SSF110217">
    <property type="entry name" value="DNA-binding protein LAG-1 (CSL)"/>
    <property type="match status" value="1"/>
</dbReference>
<evidence type="ECO:0000259" key="9">
    <source>
        <dbReference type="SMART" id="SM01268"/>
    </source>
</evidence>
<dbReference type="Pfam" id="PF09271">
    <property type="entry name" value="LAG1-DNAbind"/>
    <property type="match status" value="1"/>
</dbReference>
<sequence length="1211" mass="123575">MDEANSILSEVYPFMGTDYTHALWPDLFKLSVASAGPSSAAVAAPYEIYPPSPSSNIAATAAAARDFLLMSEMHPNDHALFSEPSLAPSLALTGPTDVLASCGSMGALTGAAPTDFLSQSSTALHNMPSLLSLTSMSSLPFPAYTPIISPHVPHGMLSHGTLSQGTHSQGTLSQGTLSAHSTSTGMGAGMSAGLSNKVRTSMSANGQATSFYTDVMGMDSSPLQDLFVLPTTPSLSPMITTSPMCLPLSGIGPLDRGGPASGHRTRLATPHSLTIATSSAAIATIAADCSASSHELRQFLASLETERDVAMGSATGVAGTPLVSPDHVASLGCLGSGGSGGGDGAACSTPTMLPPPSLPAAASTPPASVKRGSAHANTVTSNAIGSSSTSVAHANAATPPARRLRRTVSATGCSTTAYAAATSGYVKARRDSSGIVSPDSPYSLPRRPSVRVHAHVQAHAYAQAQAHAAAHPSLVAASATAALAALTRSTALGRPGVRVPDIVLFDPQQLQCNTIALQYGRLIQKSYGHEKRFLCPPPLLSLRGAIWRLDRSYPERGPDPLALARGESMFTPPMLQCNAETAPSDPATAALPDAWGAGFTRAGVQASLQIVPTQEPPSASLAAAAAATGGAAAITQQPSPRRAFAMDAGVLPDAGAAACAAPVCDDETPVHGDPTIDASELLCDPTSAFTCVFKEMYRQDRPVAEKKVRLRLDMTVQPLCAVSLSVTTAPLSVISKPAKARRQCHVGENSLLSGDTVAFFNRVRSQTVSTRFLGIDARTGALVPTTTAWQSFRIVKMGCDDAAAGSNAAAAAAGATAKAVTAADGTKRSFEDVICYNDHIRLIHVETGRIAGPFRLHKLTGAAPPKPPKKPKARTTTVSAAAAATTTAASSDTAVPGPPSPPGPEPVVQLQRVGLAPLDHPDGLLGFPDVPPSHQGARGSLAVVPSPAAYGVPASPTSPRPKTPPELMTSATPATAATATSTSGPTSTSTPRWRAPALGQGVDWCVVAITHKTWDVHALPGVGLSHMGRLAVPEIESLTRLDAGRGASELVGVGAEMTGRGLGAGSDSPGFLLAGRHLRPGMRVCVGGRAVPCHYDAALQGLVFAPWSDACSGLAEVMPTTAESSSSSNSAAAAAAAEGRVEGGAAAEMHDGLMGVQVFSAEEAMRRLSVASGESHVPGARGHGASARSSHALTLYEDPGLVFETGYVVMR</sequence>
<dbReference type="GO" id="GO:0000978">
    <property type="term" value="F:RNA polymerase II cis-regulatory region sequence-specific DNA binding"/>
    <property type="evidence" value="ECO:0007669"/>
    <property type="project" value="InterPro"/>
</dbReference>
<keyword evidence="4" id="KW-0238">DNA-binding</keyword>
<evidence type="ECO:0000256" key="5">
    <source>
        <dbReference type="ARBA" id="ARBA00023163"/>
    </source>
</evidence>
<dbReference type="GO" id="GO:0001228">
    <property type="term" value="F:DNA-binding transcription activator activity, RNA polymerase II-specific"/>
    <property type="evidence" value="ECO:0007669"/>
    <property type="project" value="InterPro"/>
</dbReference>
<evidence type="ECO:0000256" key="6">
    <source>
        <dbReference type="ARBA" id="ARBA00023242"/>
    </source>
</evidence>
<feature type="region of interest" description="Disordered" evidence="7">
    <location>
        <begin position="859"/>
        <end position="906"/>
    </location>
</feature>
<comment type="similarity">
    <text evidence="2">Belongs to the Su(H) family.</text>
</comment>
<dbReference type="AlphaFoldDB" id="A0A4P9XB49"/>
<evidence type="ECO:0000256" key="2">
    <source>
        <dbReference type="ARBA" id="ARBA00009704"/>
    </source>
</evidence>
<keyword evidence="5" id="KW-0804">Transcription</keyword>
<dbReference type="Gene3D" id="2.60.40.1450">
    <property type="entry name" value="LAG1, DNA binding domain"/>
    <property type="match status" value="1"/>
</dbReference>
<feature type="compositionally biased region" description="Polar residues" evidence="7">
    <location>
        <begin position="160"/>
        <end position="178"/>
    </location>
</feature>